<evidence type="ECO:0000313" key="2">
    <source>
        <dbReference type="EMBL" id="SFJ62116.1"/>
    </source>
</evidence>
<evidence type="ECO:0000313" key="3">
    <source>
        <dbReference type="Proteomes" id="UP000242763"/>
    </source>
</evidence>
<dbReference type="Proteomes" id="UP000242763">
    <property type="component" value="Unassembled WGS sequence"/>
</dbReference>
<proteinExistence type="predicted"/>
<dbReference type="AlphaFoldDB" id="A0A1I3SXI3"/>
<dbReference type="EMBL" id="FORF01000036">
    <property type="protein sequence ID" value="SFJ62116.1"/>
    <property type="molecule type" value="Genomic_DNA"/>
</dbReference>
<feature type="chain" id="PRO_5017402971" description="DUF4189 domain-containing protein" evidence="1">
    <location>
        <begin position="22"/>
        <end position="259"/>
    </location>
</feature>
<protein>
    <recommendedName>
        <fullName evidence="4">DUF4189 domain-containing protein</fullName>
    </recommendedName>
</protein>
<dbReference type="STRING" id="1121003.SAMN03080618_03471"/>
<keyword evidence="3" id="KW-1185">Reference proteome</keyword>
<evidence type="ECO:0008006" key="4">
    <source>
        <dbReference type="Google" id="ProtNLM"/>
    </source>
</evidence>
<name>A0A1I3SXI3_9HYPH</name>
<gene>
    <name evidence="2" type="ORF">SAMN03080618_03471</name>
</gene>
<accession>A0A1I3SXI3</accession>
<dbReference type="RefSeq" id="WP_091524969.1">
    <property type="nucleotide sequence ID" value="NZ_FORF01000036.1"/>
</dbReference>
<evidence type="ECO:0000256" key="1">
    <source>
        <dbReference type="SAM" id="SignalP"/>
    </source>
</evidence>
<sequence length="259" mass="28706">MAFAQRAISVIAAVSASFALAAAAIAQDAPLNSFAAEMLDKAQQCARTPYAYQCKELPQQFFSSFNRCRSELNRTLHLSRAEKSAERLEGKIEACGSYLPALRYISRDGYPNLKHAIKDYTADTQKMLAELNSELGRNAQLSQNRMQRPDDARPYAAISADGNADSHYRIATGPSKNAAELKAIEQCRLAYIHNNCRINVASAPLNSDGYFVVVTTPYHTDGARGMVKVAYTPKDKLQQFLSQNALYGWRYDVLPLPSR</sequence>
<reference evidence="3" key="1">
    <citation type="submission" date="2016-10" db="EMBL/GenBank/DDBJ databases">
        <authorList>
            <person name="Varghese N."/>
            <person name="Submissions S."/>
        </authorList>
    </citation>
    <scope>NUCLEOTIDE SEQUENCE [LARGE SCALE GENOMIC DNA]</scope>
    <source>
        <strain evidence="3">DSM 21857</strain>
    </source>
</reference>
<keyword evidence="1" id="KW-0732">Signal</keyword>
<feature type="signal peptide" evidence="1">
    <location>
        <begin position="1"/>
        <end position="21"/>
    </location>
</feature>
<organism evidence="2 3">
    <name type="scientific">Aquamicrobium aerolatum DSM 21857</name>
    <dbReference type="NCBI Taxonomy" id="1121003"/>
    <lineage>
        <taxon>Bacteria</taxon>
        <taxon>Pseudomonadati</taxon>
        <taxon>Pseudomonadota</taxon>
        <taxon>Alphaproteobacteria</taxon>
        <taxon>Hyphomicrobiales</taxon>
        <taxon>Phyllobacteriaceae</taxon>
        <taxon>Aerobium</taxon>
    </lineage>
</organism>